<protein>
    <recommendedName>
        <fullName evidence="6">Bifunctional inhibitor/plant lipid transfer protein/seed storage helical domain-containing protein</fullName>
    </recommendedName>
</protein>
<dbReference type="SMART" id="SM00499">
    <property type="entry name" value="AAI"/>
    <property type="match status" value="1"/>
</dbReference>
<evidence type="ECO:0000256" key="2">
    <source>
        <dbReference type="ARBA" id="ARBA00022729"/>
    </source>
</evidence>
<proteinExistence type="inferred from homology"/>
<organism evidence="7 8">
    <name type="scientific">Digitaria exilis</name>
    <dbReference type="NCBI Taxonomy" id="1010633"/>
    <lineage>
        <taxon>Eukaryota</taxon>
        <taxon>Viridiplantae</taxon>
        <taxon>Streptophyta</taxon>
        <taxon>Embryophyta</taxon>
        <taxon>Tracheophyta</taxon>
        <taxon>Spermatophyta</taxon>
        <taxon>Magnoliopsida</taxon>
        <taxon>Liliopsida</taxon>
        <taxon>Poales</taxon>
        <taxon>Poaceae</taxon>
        <taxon>PACMAD clade</taxon>
        <taxon>Panicoideae</taxon>
        <taxon>Panicodae</taxon>
        <taxon>Paniceae</taxon>
        <taxon>Anthephorinae</taxon>
        <taxon>Digitaria</taxon>
    </lineage>
</organism>
<evidence type="ECO:0000256" key="5">
    <source>
        <dbReference type="SAM" id="SignalP"/>
    </source>
</evidence>
<dbReference type="Proteomes" id="UP000636709">
    <property type="component" value="Unassembled WGS sequence"/>
</dbReference>
<comment type="similarity">
    <text evidence="1">Belongs to the plant LTP family.</text>
</comment>
<evidence type="ECO:0000313" key="7">
    <source>
        <dbReference type="EMBL" id="KAF8700741.1"/>
    </source>
</evidence>
<dbReference type="InterPro" id="IPR036312">
    <property type="entry name" value="Bifun_inhib/LTP/seed_sf"/>
</dbReference>
<dbReference type="Gene3D" id="1.10.110.10">
    <property type="entry name" value="Plant lipid-transfer and hydrophobic proteins"/>
    <property type="match status" value="1"/>
</dbReference>
<keyword evidence="8" id="KW-1185">Reference proteome</keyword>
<evidence type="ECO:0000256" key="3">
    <source>
        <dbReference type="ARBA" id="ARBA00023157"/>
    </source>
</evidence>
<dbReference type="AlphaFoldDB" id="A0A835BK63"/>
<comment type="caution">
    <text evidence="7">The sequence shown here is derived from an EMBL/GenBank/DDBJ whole genome shotgun (WGS) entry which is preliminary data.</text>
</comment>
<name>A0A835BK63_9POAL</name>
<evidence type="ECO:0000256" key="4">
    <source>
        <dbReference type="ARBA" id="ARBA00023180"/>
    </source>
</evidence>
<keyword evidence="4" id="KW-0325">Glycoprotein</keyword>
<dbReference type="InterPro" id="IPR043325">
    <property type="entry name" value="LTSS"/>
</dbReference>
<feature type="chain" id="PRO_5032314639" description="Bifunctional inhibitor/plant lipid transfer protein/seed storage helical domain-containing protein" evidence="5">
    <location>
        <begin position="17"/>
        <end position="327"/>
    </location>
</feature>
<sequence length="327" mass="33093">MAKLTLFLLAFALASAATLQPSSAAAAIRANDESSSAAASFPCFPGQQRPPWLPPCPAPPPQPSECYTSVSGLTPCADFLTNARVHAPAAACCDGLKAIVTGAPICLCHVYNGDFGKLLPAPVLRLRLMALPRVCRVRYPPGMLGQCMRVITIVCSRGIAAGSGIVCSGHVVAAGAANFFSRGVSTGSAVLCSRGVVATGTANICSRSAIVCTRGVATGALDSCGIATRVVVHSGGIATGTGNTGNAAAGVTVVPGTRVTIDSSSGATGITSTTDGSGNATGGITLIKLVKKLLVRLDLDLPRCPTFQSLDRSSVQCLRDKFQTCAS</sequence>
<dbReference type="OrthoDB" id="681759at2759"/>
<feature type="signal peptide" evidence="5">
    <location>
        <begin position="1"/>
        <end position="16"/>
    </location>
</feature>
<dbReference type="PANTHER" id="PTHR33044">
    <property type="entry name" value="BIFUNCTIONAL INHIBITOR/LIPID-TRANSFER PROTEIN/SEED STORAGE 2S ALBUMIN SUPERFAMILY PROTEIN-RELATED"/>
    <property type="match status" value="1"/>
</dbReference>
<evidence type="ECO:0000259" key="6">
    <source>
        <dbReference type="SMART" id="SM00499"/>
    </source>
</evidence>
<evidence type="ECO:0000256" key="1">
    <source>
        <dbReference type="ARBA" id="ARBA00009748"/>
    </source>
</evidence>
<evidence type="ECO:0000313" key="8">
    <source>
        <dbReference type="Proteomes" id="UP000636709"/>
    </source>
</evidence>
<reference evidence="7" key="1">
    <citation type="submission" date="2020-07" db="EMBL/GenBank/DDBJ databases">
        <title>Genome sequence and genetic diversity analysis of an under-domesticated orphan crop, white fonio (Digitaria exilis).</title>
        <authorList>
            <person name="Bennetzen J.L."/>
            <person name="Chen S."/>
            <person name="Ma X."/>
            <person name="Wang X."/>
            <person name="Yssel A.E.J."/>
            <person name="Chaluvadi S.R."/>
            <person name="Johnson M."/>
            <person name="Gangashetty P."/>
            <person name="Hamidou F."/>
            <person name="Sanogo M.D."/>
            <person name="Zwaenepoel A."/>
            <person name="Wallace J."/>
            <person name="Van De Peer Y."/>
            <person name="Van Deynze A."/>
        </authorList>
    </citation>
    <scope>NUCLEOTIDE SEQUENCE</scope>
    <source>
        <tissue evidence="7">Leaves</tissue>
    </source>
</reference>
<feature type="domain" description="Bifunctional inhibitor/plant lipid transfer protein/seed storage helical" evidence="6">
    <location>
        <begin position="66"/>
        <end position="147"/>
    </location>
</feature>
<dbReference type="EMBL" id="JACEFO010001825">
    <property type="protein sequence ID" value="KAF8700741.1"/>
    <property type="molecule type" value="Genomic_DNA"/>
</dbReference>
<dbReference type="InterPro" id="IPR016140">
    <property type="entry name" value="Bifunc_inhib/LTP/seed_store"/>
</dbReference>
<accession>A0A835BK63</accession>
<dbReference type="CDD" id="cd00010">
    <property type="entry name" value="AAI_LTSS"/>
    <property type="match status" value="1"/>
</dbReference>
<dbReference type="Pfam" id="PF14368">
    <property type="entry name" value="LTP_2"/>
    <property type="match status" value="1"/>
</dbReference>
<keyword evidence="2 5" id="KW-0732">Signal</keyword>
<gene>
    <name evidence="7" type="ORF">HU200_034096</name>
</gene>
<dbReference type="SUPFAM" id="SSF47699">
    <property type="entry name" value="Bifunctional inhibitor/lipid-transfer protein/seed storage 2S albumin"/>
    <property type="match status" value="1"/>
</dbReference>
<keyword evidence="3" id="KW-1015">Disulfide bond</keyword>